<comment type="function">
    <text evidence="5 6 7">Associates with the EF-Tu.GDP complex and induces the exchange of GDP to GTP. It remains bound to the aminoacyl-tRNA.EF-Tu.GTP complex up to the GTP hydrolysis stage on the ribosome.</text>
</comment>
<name>A0ABT9PHD7_9ACTO</name>
<evidence type="ECO:0000256" key="7">
    <source>
        <dbReference type="RuleBase" id="RU000642"/>
    </source>
</evidence>
<dbReference type="InterPro" id="IPR014039">
    <property type="entry name" value="Transl_elong_EFTs/EF1B_dimer"/>
</dbReference>
<dbReference type="SUPFAM" id="SSF54713">
    <property type="entry name" value="Elongation factor Ts (EF-Ts), dimerisation domain"/>
    <property type="match status" value="1"/>
</dbReference>
<dbReference type="InterPro" id="IPR018101">
    <property type="entry name" value="Transl_elong_Ts_CS"/>
</dbReference>
<dbReference type="Gene3D" id="3.30.479.20">
    <property type="entry name" value="Elongation factor Ts, dimerisation domain"/>
    <property type="match status" value="2"/>
</dbReference>
<dbReference type="Proteomes" id="UP001230145">
    <property type="component" value="Unassembled WGS sequence"/>
</dbReference>
<comment type="caution">
    <text evidence="10">The sequence shown here is derived from an EMBL/GenBank/DDBJ whole genome shotgun (WGS) entry which is preliminary data.</text>
</comment>
<sequence length="279" mass="29418">MAISVADIKALREKTGAGMMDVKKALTEADGDTAKAEELLRLKGLKVAAKREGRTASNGLVLSHIDTTDAGMSGLIIEVNAETDFVAKNEKFIAFAEGILSAAVEAGAKTTDEVLAAAHPEGTVKDAVDNMIGIIGEKLGVGAVEYLAGEHVEAYMHKTAVDLPAQVAVIVATDAAGKDIAHDVAVHVAAMSPAYLSEEDVPEEELENERRIATELTIAEGKPEKAVPKIVEGRLKGYFKQVCLLDQPYARDPKMSVGQVAQAAGATITGFKRVRVGQE</sequence>
<comment type="similarity">
    <text evidence="1 6 7">Belongs to the EF-Ts family.</text>
</comment>
<dbReference type="GO" id="GO:0003746">
    <property type="term" value="F:translation elongation factor activity"/>
    <property type="evidence" value="ECO:0007669"/>
    <property type="project" value="UniProtKB-KW"/>
</dbReference>
<dbReference type="Gene3D" id="1.10.286.20">
    <property type="match status" value="1"/>
</dbReference>
<protein>
    <recommendedName>
        <fullName evidence="2 6">Elongation factor Ts</fullName>
        <shortName evidence="6">EF-Ts</shortName>
    </recommendedName>
</protein>
<keyword evidence="3 6" id="KW-0251">Elongation factor</keyword>
<feature type="region of interest" description="Involved in Mg(2+) ion dislocation from EF-Tu" evidence="6">
    <location>
        <begin position="83"/>
        <end position="86"/>
    </location>
</feature>
<gene>
    <name evidence="6" type="primary">tsf</name>
    <name evidence="10" type="ORF">J2S45_000810</name>
</gene>
<dbReference type="PANTHER" id="PTHR11741:SF0">
    <property type="entry name" value="ELONGATION FACTOR TS, MITOCHONDRIAL"/>
    <property type="match status" value="1"/>
</dbReference>
<dbReference type="HAMAP" id="MF_00050">
    <property type="entry name" value="EF_Ts"/>
    <property type="match status" value="1"/>
</dbReference>
<keyword evidence="4 6" id="KW-0648">Protein biosynthesis</keyword>
<feature type="domain" description="Translation elongation factor EFTs/EF1B dimerisation" evidence="9">
    <location>
        <begin position="74"/>
        <end position="278"/>
    </location>
</feature>
<dbReference type="PROSITE" id="PS01127">
    <property type="entry name" value="EF_TS_2"/>
    <property type="match status" value="1"/>
</dbReference>
<evidence type="ECO:0000256" key="8">
    <source>
        <dbReference type="RuleBase" id="RU000643"/>
    </source>
</evidence>
<accession>A0ABT9PHD7</accession>
<evidence type="ECO:0000256" key="3">
    <source>
        <dbReference type="ARBA" id="ARBA00022768"/>
    </source>
</evidence>
<proteinExistence type="inferred from homology"/>
<dbReference type="Gene3D" id="1.10.8.10">
    <property type="entry name" value="DNA helicase RuvA subunit, C-terminal domain"/>
    <property type="match status" value="1"/>
</dbReference>
<dbReference type="InterPro" id="IPR036402">
    <property type="entry name" value="EF-Ts_dimer_sf"/>
</dbReference>
<evidence type="ECO:0000256" key="4">
    <source>
        <dbReference type="ARBA" id="ARBA00022917"/>
    </source>
</evidence>
<evidence type="ECO:0000259" key="9">
    <source>
        <dbReference type="Pfam" id="PF00889"/>
    </source>
</evidence>
<evidence type="ECO:0000256" key="6">
    <source>
        <dbReference type="HAMAP-Rule" id="MF_00050"/>
    </source>
</evidence>
<evidence type="ECO:0000256" key="2">
    <source>
        <dbReference type="ARBA" id="ARBA00016956"/>
    </source>
</evidence>
<dbReference type="CDD" id="cd14275">
    <property type="entry name" value="UBA_EF-Ts"/>
    <property type="match status" value="1"/>
</dbReference>
<reference evidence="10 11" key="1">
    <citation type="submission" date="2023-07" db="EMBL/GenBank/DDBJ databases">
        <title>Sequencing the genomes of 1000 actinobacteria strains.</title>
        <authorList>
            <person name="Klenk H.-P."/>
        </authorList>
    </citation>
    <scope>NUCLEOTIDE SEQUENCE [LARGE SCALE GENOMIC DNA]</scope>
    <source>
        <strain evidence="10 11">DSM 19515</strain>
    </source>
</reference>
<evidence type="ECO:0000313" key="11">
    <source>
        <dbReference type="Proteomes" id="UP001230145"/>
    </source>
</evidence>
<evidence type="ECO:0000313" key="10">
    <source>
        <dbReference type="EMBL" id="MDP9832131.1"/>
    </source>
</evidence>
<comment type="subcellular location">
    <subcellularLocation>
        <location evidence="6 8">Cytoplasm</location>
    </subcellularLocation>
</comment>
<dbReference type="InterPro" id="IPR001816">
    <property type="entry name" value="Transl_elong_EFTs/EF1B"/>
</dbReference>
<keyword evidence="6" id="KW-0963">Cytoplasm</keyword>
<dbReference type="SUPFAM" id="SSF46934">
    <property type="entry name" value="UBA-like"/>
    <property type="match status" value="1"/>
</dbReference>
<dbReference type="RefSeq" id="WP_296932102.1">
    <property type="nucleotide sequence ID" value="NZ_CP133407.1"/>
</dbReference>
<keyword evidence="11" id="KW-1185">Reference proteome</keyword>
<dbReference type="NCBIfam" id="TIGR00116">
    <property type="entry name" value="tsf"/>
    <property type="match status" value="1"/>
</dbReference>
<dbReference type="Pfam" id="PF00889">
    <property type="entry name" value="EF_TS"/>
    <property type="match status" value="1"/>
</dbReference>
<dbReference type="PANTHER" id="PTHR11741">
    <property type="entry name" value="ELONGATION FACTOR TS"/>
    <property type="match status" value="1"/>
</dbReference>
<dbReference type="InterPro" id="IPR009060">
    <property type="entry name" value="UBA-like_sf"/>
</dbReference>
<dbReference type="PROSITE" id="PS01126">
    <property type="entry name" value="EF_TS_1"/>
    <property type="match status" value="1"/>
</dbReference>
<organism evidence="10 11">
    <name type="scientific">Trueperella abortisuis</name>
    <dbReference type="NCBI Taxonomy" id="445930"/>
    <lineage>
        <taxon>Bacteria</taxon>
        <taxon>Bacillati</taxon>
        <taxon>Actinomycetota</taxon>
        <taxon>Actinomycetes</taxon>
        <taxon>Actinomycetales</taxon>
        <taxon>Actinomycetaceae</taxon>
        <taxon>Trueperella</taxon>
    </lineage>
</organism>
<evidence type="ECO:0000256" key="1">
    <source>
        <dbReference type="ARBA" id="ARBA00005532"/>
    </source>
</evidence>
<evidence type="ECO:0000256" key="5">
    <source>
        <dbReference type="ARBA" id="ARBA00025453"/>
    </source>
</evidence>
<dbReference type="EMBL" id="JAUSQL010000001">
    <property type="protein sequence ID" value="MDP9832131.1"/>
    <property type="molecule type" value="Genomic_DNA"/>
</dbReference>